<gene>
    <name evidence="3" type="ORF">TEA_012265</name>
</gene>
<dbReference type="PANTHER" id="PTHR46691:SF3">
    <property type="entry name" value="HIGH MOBILITY GROUP B PROTEIN 15"/>
    <property type="match status" value="1"/>
</dbReference>
<evidence type="ECO:0000313" key="3">
    <source>
        <dbReference type="EMBL" id="THG02294.1"/>
    </source>
</evidence>
<reference evidence="3 4" key="1">
    <citation type="journal article" date="2018" name="Proc. Natl. Acad. Sci. U.S.A.">
        <title>Draft genome sequence of Camellia sinensis var. sinensis provides insights into the evolution of the tea genome and tea quality.</title>
        <authorList>
            <person name="Wei C."/>
            <person name="Yang H."/>
            <person name="Wang S."/>
            <person name="Zhao J."/>
            <person name="Liu C."/>
            <person name="Gao L."/>
            <person name="Xia E."/>
            <person name="Lu Y."/>
            <person name="Tai Y."/>
            <person name="She G."/>
            <person name="Sun J."/>
            <person name="Cao H."/>
            <person name="Tong W."/>
            <person name="Gao Q."/>
            <person name="Li Y."/>
            <person name="Deng W."/>
            <person name="Jiang X."/>
            <person name="Wang W."/>
            <person name="Chen Q."/>
            <person name="Zhang S."/>
            <person name="Li H."/>
            <person name="Wu J."/>
            <person name="Wang P."/>
            <person name="Li P."/>
            <person name="Shi C."/>
            <person name="Zheng F."/>
            <person name="Jian J."/>
            <person name="Huang B."/>
            <person name="Shan D."/>
            <person name="Shi M."/>
            <person name="Fang C."/>
            <person name="Yue Y."/>
            <person name="Li F."/>
            <person name="Li D."/>
            <person name="Wei S."/>
            <person name="Han B."/>
            <person name="Jiang C."/>
            <person name="Yin Y."/>
            <person name="Xia T."/>
            <person name="Zhang Z."/>
            <person name="Bennetzen J.L."/>
            <person name="Zhao S."/>
            <person name="Wan X."/>
        </authorList>
    </citation>
    <scope>NUCLEOTIDE SEQUENCE [LARGE SCALE GENOMIC DNA]</scope>
    <source>
        <strain evidence="4">cv. Shuchazao</strain>
        <tissue evidence="3">Leaf</tissue>
    </source>
</reference>
<evidence type="ECO:0000256" key="1">
    <source>
        <dbReference type="SAM" id="MobiDB-lite"/>
    </source>
</evidence>
<protein>
    <submittedName>
        <fullName evidence="3">Uncharacterized protein</fullName>
    </submittedName>
</protein>
<feature type="signal peptide" evidence="2">
    <location>
        <begin position="1"/>
        <end position="21"/>
    </location>
</feature>
<feature type="compositionally biased region" description="Low complexity" evidence="1">
    <location>
        <begin position="68"/>
        <end position="79"/>
    </location>
</feature>
<evidence type="ECO:0000256" key="2">
    <source>
        <dbReference type="SAM" id="SignalP"/>
    </source>
</evidence>
<feature type="chain" id="PRO_5020472252" evidence="2">
    <location>
        <begin position="22"/>
        <end position="129"/>
    </location>
</feature>
<dbReference type="AlphaFoldDB" id="A0A4S4DIP3"/>
<dbReference type="PANTHER" id="PTHR46691">
    <property type="entry name" value="HIGH MOBILITY GROUP B PROTEIN 9"/>
    <property type="match status" value="1"/>
</dbReference>
<accession>A0A4S4DIP3</accession>
<dbReference type="Proteomes" id="UP000306102">
    <property type="component" value="Unassembled WGS sequence"/>
</dbReference>
<organism evidence="3 4">
    <name type="scientific">Camellia sinensis var. sinensis</name>
    <name type="common">China tea</name>
    <dbReference type="NCBI Taxonomy" id="542762"/>
    <lineage>
        <taxon>Eukaryota</taxon>
        <taxon>Viridiplantae</taxon>
        <taxon>Streptophyta</taxon>
        <taxon>Embryophyta</taxon>
        <taxon>Tracheophyta</taxon>
        <taxon>Spermatophyta</taxon>
        <taxon>Magnoliopsida</taxon>
        <taxon>eudicotyledons</taxon>
        <taxon>Gunneridae</taxon>
        <taxon>Pentapetalae</taxon>
        <taxon>asterids</taxon>
        <taxon>Ericales</taxon>
        <taxon>Theaceae</taxon>
        <taxon>Camellia</taxon>
    </lineage>
</organism>
<feature type="region of interest" description="Disordered" evidence="1">
    <location>
        <begin position="66"/>
        <end position="86"/>
    </location>
</feature>
<keyword evidence="2" id="KW-0732">Signal</keyword>
<sequence length="129" mass="14231">MAMPAMLYCILFLGFEYLSLALGVTSPTGVVVPQFYIHNLISRWFSFVLFSPLFMVERTEEGGGGKGKLAMASSSSAAANQSPMPKKEAARTYLPYPPPLAKYEDVVINPKLFLDTLEKLHATMGTKFM</sequence>
<keyword evidence="4" id="KW-1185">Reference proteome</keyword>
<dbReference type="EMBL" id="SDRB02011225">
    <property type="protein sequence ID" value="THG02294.1"/>
    <property type="molecule type" value="Genomic_DNA"/>
</dbReference>
<comment type="caution">
    <text evidence="3">The sequence shown here is derived from an EMBL/GenBank/DDBJ whole genome shotgun (WGS) entry which is preliminary data.</text>
</comment>
<name>A0A4S4DIP3_CAMSN</name>
<evidence type="ECO:0000313" key="4">
    <source>
        <dbReference type="Proteomes" id="UP000306102"/>
    </source>
</evidence>
<proteinExistence type="predicted"/>